<feature type="compositionally biased region" description="Polar residues" evidence="1">
    <location>
        <begin position="1218"/>
        <end position="1232"/>
    </location>
</feature>
<feature type="region of interest" description="Disordered" evidence="1">
    <location>
        <begin position="446"/>
        <end position="574"/>
    </location>
</feature>
<feature type="compositionally biased region" description="Polar residues" evidence="1">
    <location>
        <begin position="123"/>
        <end position="132"/>
    </location>
</feature>
<dbReference type="EMBL" id="CAJHJG010003890">
    <property type="protein sequence ID" value="CAD6936435.1"/>
    <property type="molecule type" value="Genomic_DNA"/>
</dbReference>
<feature type="region of interest" description="Disordered" evidence="1">
    <location>
        <begin position="624"/>
        <end position="764"/>
    </location>
</feature>
<organism evidence="3 4">
    <name type="scientific">Tilletia caries</name>
    <name type="common">wheat bunt fungus</name>
    <dbReference type="NCBI Taxonomy" id="13290"/>
    <lineage>
        <taxon>Eukaryota</taxon>
        <taxon>Fungi</taxon>
        <taxon>Dikarya</taxon>
        <taxon>Basidiomycota</taxon>
        <taxon>Ustilaginomycotina</taxon>
        <taxon>Exobasidiomycetes</taxon>
        <taxon>Tilletiales</taxon>
        <taxon>Tilletiaceae</taxon>
        <taxon>Tilletia</taxon>
    </lineage>
</organism>
<feature type="compositionally biased region" description="Low complexity" evidence="1">
    <location>
        <begin position="1440"/>
        <end position="1458"/>
    </location>
</feature>
<evidence type="ECO:0000313" key="5">
    <source>
        <dbReference type="Proteomes" id="UP000836402"/>
    </source>
</evidence>
<evidence type="ECO:0000313" key="4">
    <source>
        <dbReference type="Proteomes" id="UP000077671"/>
    </source>
</evidence>
<feature type="compositionally biased region" description="Low complexity" evidence="1">
    <location>
        <begin position="835"/>
        <end position="848"/>
    </location>
</feature>
<feature type="region of interest" description="Disordered" evidence="1">
    <location>
        <begin position="947"/>
        <end position="1013"/>
    </location>
</feature>
<reference evidence="3" key="1">
    <citation type="submission" date="2016-04" db="EMBL/GenBank/DDBJ databases">
        <authorList>
            <person name="Nguyen H.D."/>
            <person name="Kesanakurti P."/>
            <person name="Cullis J."/>
            <person name="Levesque C.A."/>
            <person name="Hambleton S."/>
        </authorList>
    </citation>
    <scope>NUCLEOTIDE SEQUENCE</scope>
    <source>
        <strain evidence="3">DAOMC 238032</strain>
    </source>
</reference>
<feature type="compositionally biased region" description="Basic and acidic residues" evidence="1">
    <location>
        <begin position="88"/>
        <end position="106"/>
    </location>
</feature>
<dbReference type="Proteomes" id="UP000836402">
    <property type="component" value="Unassembled WGS sequence"/>
</dbReference>
<feature type="compositionally biased region" description="Basic and acidic residues" evidence="1">
    <location>
        <begin position="737"/>
        <end position="760"/>
    </location>
</feature>
<feature type="region of interest" description="Disordered" evidence="1">
    <location>
        <begin position="207"/>
        <end position="284"/>
    </location>
</feature>
<dbReference type="EMBL" id="LWDD02000290">
    <property type="protein sequence ID" value="KAE8262010.1"/>
    <property type="molecule type" value="Genomic_DNA"/>
</dbReference>
<reference evidence="3" key="2">
    <citation type="journal article" date="2019" name="IMA Fungus">
        <title>Genome sequencing and comparison of five Tilletia species to identify candidate genes for the detection of regulated species infecting wheat.</title>
        <authorList>
            <person name="Nguyen H.D.T."/>
            <person name="Sultana T."/>
            <person name="Kesanakurti P."/>
            <person name="Hambleton S."/>
        </authorList>
    </citation>
    <scope>NUCLEOTIDE SEQUENCE</scope>
    <source>
        <strain evidence="3">DAOMC 238032</strain>
    </source>
</reference>
<feature type="compositionally biased region" description="Basic and acidic residues" evidence="1">
    <location>
        <begin position="340"/>
        <end position="350"/>
    </location>
</feature>
<evidence type="ECO:0000313" key="3">
    <source>
        <dbReference type="EMBL" id="KAE8262010.1"/>
    </source>
</evidence>
<feature type="region of interest" description="Disordered" evidence="1">
    <location>
        <begin position="1"/>
        <end position="188"/>
    </location>
</feature>
<feature type="compositionally biased region" description="Low complexity" evidence="1">
    <location>
        <begin position="1368"/>
        <end position="1385"/>
    </location>
</feature>
<keyword evidence="5" id="KW-1185">Reference proteome</keyword>
<feature type="compositionally biased region" description="Polar residues" evidence="1">
    <location>
        <begin position="1182"/>
        <end position="1195"/>
    </location>
</feature>
<dbReference type="Proteomes" id="UP000077671">
    <property type="component" value="Unassembled WGS sequence"/>
</dbReference>
<feature type="compositionally biased region" description="Polar residues" evidence="1">
    <location>
        <begin position="207"/>
        <end position="222"/>
    </location>
</feature>
<accession>A0A177U9Z7</accession>
<feature type="region of interest" description="Disordered" evidence="1">
    <location>
        <begin position="1133"/>
        <end position="1479"/>
    </location>
</feature>
<feature type="region of interest" description="Disordered" evidence="1">
    <location>
        <begin position="340"/>
        <end position="372"/>
    </location>
</feature>
<feature type="compositionally biased region" description="Polar residues" evidence="1">
    <location>
        <begin position="273"/>
        <end position="284"/>
    </location>
</feature>
<feature type="compositionally biased region" description="Basic and acidic residues" evidence="1">
    <location>
        <begin position="523"/>
        <end position="541"/>
    </location>
</feature>
<name>A0A177U9Z7_9BASI</name>
<gene>
    <name evidence="3" type="ORF">A4X03_0g2789</name>
    <name evidence="2" type="ORF">JKIAZH3_G8296</name>
</gene>
<feature type="compositionally biased region" description="Low complexity" evidence="1">
    <location>
        <begin position="258"/>
        <end position="272"/>
    </location>
</feature>
<evidence type="ECO:0000256" key="1">
    <source>
        <dbReference type="SAM" id="MobiDB-lite"/>
    </source>
</evidence>
<feature type="compositionally biased region" description="Polar residues" evidence="1">
    <location>
        <begin position="244"/>
        <end position="257"/>
    </location>
</feature>
<feature type="compositionally biased region" description="Low complexity" evidence="1">
    <location>
        <begin position="856"/>
        <end position="868"/>
    </location>
</feature>
<feature type="compositionally biased region" description="Basic and acidic residues" evidence="1">
    <location>
        <begin position="1172"/>
        <end position="1181"/>
    </location>
</feature>
<feature type="compositionally biased region" description="Low complexity" evidence="1">
    <location>
        <begin position="139"/>
        <end position="151"/>
    </location>
</feature>
<evidence type="ECO:0000313" key="2">
    <source>
        <dbReference type="EMBL" id="CAD6936435.1"/>
    </source>
</evidence>
<feature type="region of interest" description="Disordered" evidence="1">
    <location>
        <begin position="781"/>
        <end position="868"/>
    </location>
</feature>
<protein>
    <submittedName>
        <fullName evidence="3">Uncharacterized protein</fullName>
    </submittedName>
</protein>
<reference evidence="2" key="3">
    <citation type="submission" date="2020-10" db="EMBL/GenBank/DDBJ databases">
        <authorList>
            <person name="Sedaghatjoo S."/>
        </authorList>
    </citation>
    <scope>NUCLEOTIDE SEQUENCE</scope>
    <source>
        <strain evidence="2">AZH3</strain>
    </source>
</reference>
<feature type="compositionally biased region" description="Low complexity" evidence="1">
    <location>
        <begin position="1400"/>
        <end position="1417"/>
    </location>
</feature>
<feature type="compositionally biased region" description="Basic and acidic residues" evidence="1">
    <location>
        <begin position="947"/>
        <end position="967"/>
    </location>
</feature>
<feature type="compositionally biased region" description="Low complexity" evidence="1">
    <location>
        <begin position="1297"/>
        <end position="1316"/>
    </location>
</feature>
<feature type="compositionally biased region" description="Low complexity" evidence="1">
    <location>
        <begin position="1256"/>
        <end position="1272"/>
    </location>
</feature>
<feature type="compositionally biased region" description="Basic residues" evidence="1">
    <location>
        <begin position="709"/>
        <end position="722"/>
    </location>
</feature>
<proteinExistence type="predicted"/>
<sequence length="1479" mass="156073">MAEPRERLPSGALADTAARPAIDRSVPARPAANPTSDFPARRARNHSDSATRTLAAVDPRPQQPRNRSSGPGKDGVQKQGVKSSTITREGRPTNERVNQRPIEAKTRPRASTLGTSLVRRGVLTSTTISNITKAKPRPSASTSQVATTSSSKLAPSLPKVRPNSCRDFKSITSSNSISGARSNSVASDATVEPDMAAFISPYRANRQRSNTCATTRSVYSQHSGDDDDDEYTASHGKYDDSDKQTTPGTSSPSYDQTSLPSGSERSSLSGPSKQNTIEYNVNPFGTTPIKVINDVFGPSGARRESNFNIISARLGSIGGSPELRSMSARFQEIEDMLAEGRENHTRRQDEPLSSSSSRASGMDNSRPSAEEAAHDAIKLRSVATPAVKSLVYKSEPSVEEAALDASRVRFVATTPVKRHGHKSGPSAEEAELEANKVRFVATTAAQSLGRRSGPSAEEAALDASRARSVATTAVISPGRLMGPPPPRPPRAKSRDGRKGPPCLPAPELKAKDVVSAQKPPTTDPKKDVVAAKKLLRTDHRRSGVLPRKRSSMAVIPQSPLLAEEENEEEVTLRPVSVDAGTRRLSDAKETSDGIPSVLMTREQWEAEYLPQLIVQERQKLFVENANSDAEGRDLKRHRSTPSLSRKDIEEDLLTPTKPRQMEAEVLVQCGGDQDGLSSLMKPRQTKTEVLLQCGGDPETSSSGLAQGRQAKRRSQSPIKSHRSSPTLSTVALPSPRKVRDSDETRAGRSHLDDGETKDEQLLPSPLAREVDLSTQSPFKAALAAAHAKRSVRTQPGSPEKGTGRWMNSVKTVGAFAEDPRSAPPVSNFDGLTTPSSSDSNLRSGNSDGVLGDFGRTDSVSSGTTTSTPTLDIRLHEPLTNLAISDVSTDLMQDDHSLLALYKHVDTSFDAGGKNLYRLLGGDSLEYRVLEKGAGKARPVSGILKKAEKEGGSVHARKLSDPNGDHTPHRNPVRTSLAADGSVLRSRSSRAFPLSPSIGGTPAKQRGGAAAAAASSSTPIGLGIDMSEAFSSRSQPGTPVKARLGRRLDDGANAEQAALPPLILGPKLKQKEASTTSELAVGDDSVSTISLLHSRNISGSFLLDEKLDDALLYATNIGTFSSKFLSPVKKLLQRNPDTPAITPRRSSLSKKHPPSRETMAPPPSGSITASQQPREDAMKPTESETSTEASDRTVTAASPAAPQDTFKTPGLAIRRPGSSRITGSGPRPSTGSRIPSFGTEGASTARASGLPRVVSNGSTSSGLRPPSSGGRQSLARSFSGERPAEIVKMSGDMTRARSGTMPTSGSTSSAAGPSVVVQDPRAEARGKRSTPAVDVTATPDAGARARADAVLRGRASVAVLPSPRLRTQSSSSTGSSRSISKSNSASNVMVPARMELPPLPGSSSSAASASRASSHPSRAGGGQLQPRPSLNNVPRAALPRPSLSTPSAYGSSSTGTTSSRLPMRGSSTRPSGAVRPPGPF</sequence>
<feature type="compositionally biased region" description="Polar residues" evidence="1">
    <location>
        <begin position="351"/>
        <end position="367"/>
    </location>
</feature>
<comment type="caution">
    <text evidence="3">The sequence shown here is derived from an EMBL/GenBank/DDBJ whole genome shotgun (WGS) entry which is preliminary data.</text>
</comment>
<feature type="compositionally biased region" description="Low complexity" evidence="1">
    <location>
        <begin position="170"/>
        <end position="184"/>
    </location>
</feature>